<dbReference type="SUPFAM" id="SSF57716">
    <property type="entry name" value="Glucocorticoid receptor-like (DNA-binding domain)"/>
    <property type="match status" value="1"/>
</dbReference>
<evidence type="ECO:0000259" key="8">
    <source>
        <dbReference type="PROSITE" id="PS50950"/>
    </source>
</evidence>
<protein>
    <recommendedName>
        <fullName evidence="6">THAP domain-containing protein 1</fullName>
    </recommendedName>
</protein>
<evidence type="ECO:0000256" key="4">
    <source>
        <dbReference type="ARBA" id="ARBA00023125"/>
    </source>
</evidence>
<dbReference type="GO" id="GO:0008270">
    <property type="term" value="F:zinc ion binding"/>
    <property type="evidence" value="ECO:0007669"/>
    <property type="project" value="UniProtKB-KW"/>
</dbReference>
<dbReference type="GO" id="GO:0001935">
    <property type="term" value="P:endothelial cell proliferation"/>
    <property type="evidence" value="ECO:0007669"/>
    <property type="project" value="UniProtKB-UniRule"/>
</dbReference>
<evidence type="ECO:0000256" key="5">
    <source>
        <dbReference type="PROSITE-ProRule" id="PRU00309"/>
    </source>
</evidence>
<evidence type="ECO:0000256" key="6">
    <source>
        <dbReference type="RuleBase" id="RU369073"/>
    </source>
</evidence>
<keyword evidence="2 5" id="KW-0863">Zinc-finger</keyword>
<feature type="domain" description="THAP-type" evidence="8">
    <location>
        <begin position="9"/>
        <end position="98"/>
    </location>
</feature>
<evidence type="ECO:0000313" key="10">
    <source>
        <dbReference type="Proteomes" id="UP001335648"/>
    </source>
</evidence>
<dbReference type="GO" id="GO:0005654">
    <property type="term" value="C:nucleoplasm"/>
    <property type="evidence" value="ECO:0007669"/>
    <property type="project" value="UniProtKB-SubCell"/>
</dbReference>
<dbReference type="Proteomes" id="UP001335648">
    <property type="component" value="Unassembled WGS sequence"/>
</dbReference>
<evidence type="ECO:0000256" key="2">
    <source>
        <dbReference type="ARBA" id="ARBA00022771"/>
    </source>
</evidence>
<dbReference type="PANTHER" id="PTHR46600">
    <property type="entry name" value="THAP DOMAIN-CONTAINING"/>
    <property type="match status" value="1"/>
</dbReference>
<reference evidence="9 10" key="1">
    <citation type="journal article" date="2023" name="Mol. Biol. Evol.">
        <title>Genomics of Secondarily Temperate Adaptation in the Only Non-Antarctic Icefish.</title>
        <authorList>
            <person name="Rivera-Colon A.G."/>
            <person name="Rayamajhi N."/>
            <person name="Minhas B.F."/>
            <person name="Madrigal G."/>
            <person name="Bilyk K.T."/>
            <person name="Yoon V."/>
            <person name="Hune M."/>
            <person name="Gregory S."/>
            <person name="Cheng C.H.C."/>
            <person name="Catchen J.M."/>
        </authorList>
    </citation>
    <scope>NUCLEOTIDE SEQUENCE [LARGE SCALE GENOMIC DNA]</scope>
    <source>
        <strain evidence="9">JC2023a</strain>
    </source>
</reference>
<accession>A0AAN8BVG8</accession>
<dbReference type="AlphaFoldDB" id="A0AAN8BVG8"/>
<keyword evidence="4 5" id="KW-0238">DNA-binding</keyword>
<evidence type="ECO:0000313" key="9">
    <source>
        <dbReference type="EMBL" id="KAK5892610.1"/>
    </source>
</evidence>
<comment type="similarity">
    <text evidence="6">Belongs to the THAP1 family.</text>
</comment>
<comment type="subcellular location">
    <subcellularLocation>
        <location evidence="6">Nucleus</location>
        <location evidence="6">Nucleoplasm</location>
    </subcellularLocation>
</comment>
<dbReference type="GO" id="GO:0043565">
    <property type="term" value="F:sequence-specific DNA binding"/>
    <property type="evidence" value="ECO:0007669"/>
    <property type="project" value="UniProtKB-UniRule"/>
</dbReference>
<dbReference type="GO" id="GO:0003700">
    <property type="term" value="F:DNA-binding transcription factor activity"/>
    <property type="evidence" value="ECO:0007669"/>
    <property type="project" value="UniProtKB-UniRule"/>
</dbReference>
<dbReference type="PANTHER" id="PTHR46600:SF11">
    <property type="entry name" value="THAP DOMAIN-CONTAINING PROTEIN 10"/>
    <property type="match status" value="1"/>
</dbReference>
<dbReference type="InterPro" id="IPR006612">
    <property type="entry name" value="THAP_Znf"/>
</dbReference>
<evidence type="ECO:0000256" key="3">
    <source>
        <dbReference type="ARBA" id="ARBA00022833"/>
    </source>
</evidence>
<feature type="compositionally biased region" description="Polar residues" evidence="7">
    <location>
        <begin position="222"/>
        <end position="235"/>
    </location>
</feature>
<dbReference type="SMART" id="SM00692">
    <property type="entry name" value="DM3"/>
    <property type="match status" value="1"/>
</dbReference>
<dbReference type="PROSITE" id="PS50950">
    <property type="entry name" value="ZF_THAP"/>
    <property type="match status" value="1"/>
</dbReference>
<keyword evidence="6" id="KW-0804">Transcription</keyword>
<proteinExistence type="inferred from homology"/>
<organism evidence="9 10">
    <name type="scientific">Champsocephalus esox</name>
    <name type="common">pike icefish</name>
    <dbReference type="NCBI Taxonomy" id="159716"/>
    <lineage>
        <taxon>Eukaryota</taxon>
        <taxon>Metazoa</taxon>
        <taxon>Chordata</taxon>
        <taxon>Craniata</taxon>
        <taxon>Vertebrata</taxon>
        <taxon>Euteleostomi</taxon>
        <taxon>Actinopterygii</taxon>
        <taxon>Neopterygii</taxon>
        <taxon>Teleostei</taxon>
        <taxon>Neoteleostei</taxon>
        <taxon>Acanthomorphata</taxon>
        <taxon>Eupercaria</taxon>
        <taxon>Perciformes</taxon>
        <taxon>Notothenioidei</taxon>
        <taxon>Channichthyidae</taxon>
        <taxon>Champsocephalus</taxon>
    </lineage>
</organism>
<keyword evidence="6" id="KW-0175">Coiled coil</keyword>
<keyword evidence="6" id="KW-0539">Nucleus</keyword>
<keyword evidence="3" id="KW-0862">Zinc</keyword>
<comment type="function">
    <text evidence="6">DNA-binding transcription regulator that regulates endothelial cell proliferation and G1/S cell-cycle progression. Specifically binds the 5'-[AT]NTNN[GT]GGCA[AGT]-3' core DNA sequence and acts by modulating expression of pRB-E2F cell-cycle target genes.</text>
</comment>
<keyword evidence="6" id="KW-0805">Transcription regulation</keyword>
<dbReference type="InterPro" id="IPR026516">
    <property type="entry name" value="THAP1/10"/>
</dbReference>
<comment type="caution">
    <text evidence="9">The sequence shown here is derived from an EMBL/GenBank/DDBJ whole genome shotgun (WGS) entry which is preliminary data.</text>
</comment>
<feature type="region of interest" description="Disordered" evidence="7">
    <location>
        <begin position="204"/>
        <end position="235"/>
    </location>
</feature>
<evidence type="ECO:0000256" key="1">
    <source>
        <dbReference type="ARBA" id="ARBA00022723"/>
    </source>
</evidence>
<evidence type="ECO:0000256" key="7">
    <source>
        <dbReference type="SAM" id="MobiDB-lite"/>
    </source>
</evidence>
<keyword evidence="1" id="KW-0479">Metal-binding</keyword>
<name>A0AAN8BVG8_9TELE</name>
<gene>
    <name evidence="9" type="ORF">CesoFtcFv8_012971</name>
</gene>
<sequence>MFLRTLTTMSSKGVKRCVVVGCNNMNKGKVLHALPSLEKYRNLWLEFIFQGHVPADYNRFLLVCSEHFAPDMFMNFTQVKEGFASRLRLKPGSIPTIRDQASEATSNLEAGTGASFCQTSPAVRHVASQTDPPEIISDTLLSIKTEPLTRRSVGTQLSKRTLQNPVRSTATQARVPGKDCGVCTPTFPLDSPLLLLQPTIVKRPPKRPRLSLSDEEEGPSEGCSSMGINEPGNST</sequence>
<dbReference type="Pfam" id="PF05485">
    <property type="entry name" value="THAP"/>
    <property type="match status" value="1"/>
</dbReference>
<keyword evidence="10" id="KW-1185">Reference proteome</keyword>
<keyword evidence="6" id="KW-0131">Cell cycle</keyword>
<dbReference type="EMBL" id="JAULUE010002055">
    <property type="protein sequence ID" value="KAK5892610.1"/>
    <property type="molecule type" value="Genomic_DNA"/>
</dbReference>
<dbReference type="SMART" id="SM00980">
    <property type="entry name" value="THAP"/>
    <property type="match status" value="1"/>
</dbReference>